<dbReference type="PANTHER" id="PTHR43280">
    <property type="entry name" value="ARAC-FAMILY TRANSCRIPTIONAL REGULATOR"/>
    <property type="match status" value="1"/>
</dbReference>
<dbReference type="InterPro" id="IPR009057">
    <property type="entry name" value="Homeodomain-like_sf"/>
</dbReference>
<evidence type="ECO:0000256" key="2">
    <source>
        <dbReference type="ARBA" id="ARBA00023125"/>
    </source>
</evidence>
<dbReference type="InterPro" id="IPR037923">
    <property type="entry name" value="HTH-like"/>
</dbReference>
<reference evidence="5 6" key="1">
    <citation type="submission" date="2010-08" db="EMBL/GenBank/DDBJ databases">
        <title>Complete sequence of Clostridium cellulovorans 743B.</title>
        <authorList>
            <consortium name="US DOE Joint Genome Institute"/>
            <person name="Lucas S."/>
            <person name="Copeland A."/>
            <person name="Lapidus A."/>
            <person name="Cheng J.-F."/>
            <person name="Bruce D."/>
            <person name="Goodwin L."/>
            <person name="Pitluck S."/>
            <person name="Chertkov O."/>
            <person name="Detter J.C."/>
            <person name="Han C."/>
            <person name="Tapia R."/>
            <person name="Land M."/>
            <person name="Hauser L."/>
            <person name="Chang Y.-J."/>
            <person name="Jeffries C."/>
            <person name="Kyrpides N."/>
            <person name="Ivanova N."/>
            <person name="Mikhailova N."/>
            <person name="Hemme C.L."/>
            <person name="Woyke T."/>
        </authorList>
    </citation>
    <scope>NUCLEOTIDE SEQUENCE [LARGE SCALE GENOMIC DNA]</scope>
    <source>
        <strain evidence="6">ATCC 35296 / DSM 3052 / OCM 3 / 743B</strain>
    </source>
</reference>
<keyword evidence="6" id="KW-1185">Reference proteome</keyword>
<dbReference type="PROSITE" id="PS01124">
    <property type="entry name" value="HTH_ARAC_FAMILY_2"/>
    <property type="match status" value="1"/>
</dbReference>
<dbReference type="Proteomes" id="UP000002730">
    <property type="component" value="Chromosome"/>
</dbReference>
<gene>
    <name evidence="5" type="ordered locus">Clocel_3110</name>
</gene>
<accession>D9STR6</accession>
<dbReference type="PANTHER" id="PTHR43280:SF28">
    <property type="entry name" value="HTH-TYPE TRANSCRIPTIONAL ACTIVATOR RHAS"/>
    <property type="match status" value="1"/>
</dbReference>
<dbReference type="Pfam" id="PF07883">
    <property type="entry name" value="Cupin_2"/>
    <property type="match status" value="1"/>
</dbReference>
<dbReference type="Gene3D" id="1.10.10.60">
    <property type="entry name" value="Homeodomain-like"/>
    <property type="match status" value="2"/>
</dbReference>
<dbReference type="KEGG" id="ccb:Clocel_3110"/>
<dbReference type="InterPro" id="IPR014710">
    <property type="entry name" value="RmlC-like_jellyroll"/>
</dbReference>
<dbReference type="eggNOG" id="COG4977">
    <property type="taxonomic scope" value="Bacteria"/>
</dbReference>
<dbReference type="InterPro" id="IPR018060">
    <property type="entry name" value="HTH_AraC"/>
</dbReference>
<keyword evidence="1" id="KW-0805">Transcription regulation</keyword>
<dbReference type="HOGENOM" id="CLU_000445_88_3_9"/>
<evidence type="ECO:0000313" key="5">
    <source>
        <dbReference type="EMBL" id="ADL52800.1"/>
    </source>
</evidence>
<dbReference type="RefSeq" id="WP_010075899.1">
    <property type="nucleotide sequence ID" value="NC_014393.1"/>
</dbReference>
<dbReference type="PRINTS" id="PR00032">
    <property type="entry name" value="HTHARAC"/>
</dbReference>
<dbReference type="SUPFAM" id="SSF46689">
    <property type="entry name" value="Homeodomain-like"/>
    <property type="match status" value="2"/>
</dbReference>
<dbReference type="EMBL" id="CP002160">
    <property type="protein sequence ID" value="ADL52800.1"/>
    <property type="molecule type" value="Genomic_DNA"/>
</dbReference>
<protein>
    <submittedName>
        <fullName evidence="5">Transcriptional regulator, AraC family</fullName>
    </submittedName>
</protein>
<feature type="domain" description="HTH araC/xylS-type" evidence="4">
    <location>
        <begin position="187"/>
        <end position="285"/>
    </location>
</feature>
<dbReference type="eggNOG" id="COG1917">
    <property type="taxonomic scope" value="Bacteria"/>
</dbReference>
<dbReference type="InterPro" id="IPR013096">
    <property type="entry name" value="Cupin_2"/>
</dbReference>
<keyword evidence="3" id="KW-0804">Transcription</keyword>
<dbReference type="PROSITE" id="PS00041">
    <property type="entry name" value="HTH_ARAC_FAMILY_1"/>
    <property type="match status" value="1"/>
</dbReference>
<dbReference type="GO" id="GO:0003700">
    <property type="term" value="F:DNA-binding transcription factor activity"/>
    <property type="evidence" value="ECO:0007669"/>
    <property type="project" value="InterPro"/>
</dbReference>
<dbReference type="OrthoDB" id="9791615at2"/>
<dbReference type="InterPro" id="IPR020449">
    <property type="entry name" value="Tscrpt_reg_AraC-type_HTH"/>
</dbReference>
<dbReference type="InterPro" id="IPR018062">
    <property type="entry name" value="HTH_AraC-typ_CS"/>
</dbReference>
<dbReference type="SMART" id="SM00342">
    <property type="entry name" value="HTH_ARAC"/>
    <property type="match status" value="1"/>
</dbReference>
<proteinExistence type="predicted"/>
<dbReference type="GO" id="GO:0043565">
    <property type="term" value="F:sequence-specific DNA binding"/>
    <property type="evidence" value="ECO:0007669"/>
    <property type="project" value="InterPro"/>
</dbReference>
<sequence length="287" mass="34190">MQFMYLYYFTNDNKFPFFIQYGQHKNGMGVHYHFDFSELVIVLNGTATHIVNNEQYVINKGDVFVINGGTWHSYENTCDFEICNIMYQPENLFNKSSDIERSYGYHALFVIEPFLRKECSFNSHLKLAFVDLEKVKRLIISMYDEYQSKIRGYQTLIWAYFMELVVFLSRRYTLNNMGEKENLVSIAKSISYIENHFKEQITLTELAEKANISIRHFNRIFNKTYKTTPMNYIMKLRMQHASLLLKESKLSISDIAFESGFNDSNYFTRKFRKHFGVTPKEYRSKSY</sequence>
<organism evidence="5 6">
    <name type="scientific">Clostridium cellulovorans (strain ATCC 35296 / DSM 3052 / OCM 3 / 743B)</name>
    <dbReference type="NCBI Taxonomy" id="573061"/>
    <lineage>
        <taxon>Bacteria</taxon>
        <taxon>Bacillati</taxon>
        <taxon>Bacillota</taxon>
        <taxon>Clostridia</taxon>
        <taxon>Eubacteriales</taxon>
        <taxon>Clostridiaceae</taxon>
        <taxon>Clostridium</taxon>
    </lineage>
</organism>
<evidence type="ECO:0000259" key="4">
    <source>
        <dbReference type="PROSITE" id="PS01124"/>
    </source>
</evidence>
<name>D9STR6_CLOC7</name>
<evidence type="ECO:0000313" key="6">
    <source>
        <dbReference type="Proteomes" id="UP000002730"/>
    </source>
</evidence>
<dbReference type="AlphaFoldDB" id="D9STR6"/>
<evidence type="ECO:0000256" key="1">
    <source>
        <dbReference type="ARBA" id="ARBA00023015"/>
    </source>
</evidence>
<dbReference type="STRING" id="573061.Clocel_3110"/>
<dbReference type="Pfam" id="PF12833">
    <property type="entry name" value="HTH_18"/>
    <property type="match status" value="1"/>
</dbReference>
<dbReference type="Gene3D" id="2.60.120.10">
    <property type="entry name" value="Jelly Rolls"/>
    <property type="match status" value="1"/>
</dbReference>
<evidence type="ECO:0000256" key="3">
    <source>
        <dbReference type="ARBA" id="ARBA00023163"/>
    </source>
</evidence>
<dbReference type="SUPFAM" id="SSF51215">
    <property type="entry name" value="Regulatory protein AraC"/>
    <property type="match status" value="1"/>
</dbReference>
<keyword evidence="2" id="KW-0238">DNA-binding</keyword>